<feature type="non-terminal residue" evidence="1">
    <location>
        <position position="1"/>
    </location>
</feature>
<proteinExistence type="predicted"/>
<evidence type="ECO:0000313" key="2">
    <source>
        <dbReference type="Proteomes" id="UP000237105"/>
    </source>
</evidence>
<organism evidence="1 2">
    <name type="scientific">Parasponia andersonii</name>
    <name type="common">Sponia andersonii</name>
    <dbReference type="NCBI Taxonomy" id="3476"/>
    <lineage>
        <taxon>Eukaryota</taxon>
        <taxon>Viridiplantae</taxon>
        <taxon>Streptophyta</taxon>
        <taxon>Embryophyta</taxon>
        <taxon>Tracheophyta</taxon>
        <taxon>Spermatophyta</taxon>
        <taxon>Magnoliopsida</taxon>
        <taxon>eudicotyledons</taxon>
        <taxon>Gunneridae</taxon>
        <taxon>Pentapetalae</taxon>
        <taxon>rosids</taxon>
        <taxon>fabids</taxon>
        <taxon>Rosales</taxon>
        <taxon>Cannabaceae</taxon>
        <taxon>Parasponia</taxon>
    </lineage>
</organism>
<evidence type="ECO:0000313" key="1">
    <source>
        <dbReference type="EMBL" id="PON52981.1"/>
    </source>
</evidence>
<dbReference type="AlphaFoldDB" id="A0A2P5BW34"/>
<name>A0A2P5BW34_PARAD</name>
<protein>
    <submittedName>
        <fullName evidence="1">Uncharacterized protein</fullName>
    </submittedName>
</protein>
<dbReference type="EMBL" id="JXTB01000212">
    <property type="protein sequence ID" value="PON52981.1"/>
    <property type="molecule type" value="Genomic_DNA"/>
</dbReference>
<reference evidence="2" key="1">
    <citation type="submission" date="2016-06" db="EMBL/GenBank/DDBJ databases">
        <title>Parallel loss of symbiosis genes in relatives of nitrogen-fixing non-legume Parasponia.</title>
        <authorList>
            <person name="Van Velzen R."/>
            <person name="Holmer R."/>
            <person name="Bu F."/>
            <person name="Rutten L."/>
            <person name="Van Zeijl A."/>
            <person name="Liu W."/>
            <person name="Santuari L."/>
            <person name="Cao Q."/>
            <person name="Sharma T."/>
            <person name="Shen D."/>
            <person name="Roswanjaya Y."/>
            <person name="Wardhani T."/>
            <person name="Kalhor M.S."/>
            <person name="Jansen J."/>
            <person name="Van den Hoogen J."/>
            <person name="Gungor B."/>
            <person name="Hartog M."/>
            <person name="Hontelez J."/>
            <person name="Verver J."/>
            <person name="Yang W.-C."/>
            <person name="Schijlen E."/>
            <person name="Repin R."/>
            <person name="Schilthuizen M."/>
            <person name="Schranz E."/>
            <person name="Heidstra R."/>
            <person name="Miyata K."/>
            <person name="Fedorova E."/>
            <person name="Kohlen W."/>
            <person name="Bisseling T."/>
            <person name="Smit S."/>
            <person name="Geurts R."/>
        </authorList>
    </citation>
    <scope>NUCLEOTIDE SEQUENCE [LARGE SCALE GENOMIC DNA]</scope>
    <source>
        <strain evidence="2">cv. WU1-14</strain>
    </source>
</reference>
<accession>A0A2P5BW34</accession>
<sequence length="73" mass="7454">VGGGAELESSQKSSAERLVLSSVVIAAPTTTKSGIDSLGVSTESPRVVICASHLAHPIAFGAWQFSPLVGVEY</sequence>
<keyword evidence="2" id="KW-1185">Reference proteome</keyword>
<dbReference type="Proteomes" id="UP000237105">
    <property type="component" value="Unassembled WGS sequence"/>
</dbReference>
<comment type="caution">
    <text evidence="1">The sequence shown here is derived from an EMBL/GenBank/DDBJ whole genome shotgun (WGS) entry which is preliminary data.</text>
</comment>
<gene>
    <name evidence="1" type="ORF">PanWU01x14_205170</name>
</gene>